<evidence type="ECO:0000259" key="1">
    <source>
        <dbReference type="PROSITE" id="PS51819"/>
    </source>
</evidence>
<dbReference type="SUPFAM" id="SSF54593">
    <property type="entry name" value="Glyoxalase/Bleomycin resistance protein/Dihydroxybiphenyl dioxygenase"/>
    <property type="match status" value="1"/>
</dbReference>
<keyword evidence="2" id="KW-0456">Lyase</keyword>
<dbReference type="PANTHER" id="PTHR33993">
    <property type="entry name" value="GLYOXALASE-RELATED"/>
    <property type="match status" value="1"/>
</dbReference>
<comment type="caution">
    <text evidence="2">The sequence shown here is derived from an EMBL/GenBank/DDBJ whole genome shotgun (WGS) entry which is preliminary data.</text>
</comment>
<dbReference type="Pfam" id="PF00903">
    <property type="entry name" value="Glyoxalase"/>
    <property type="match status" value="1"/>
</dbReference>
<dbReference type="Gene3D" id="3.10.180.10">
    <property type="entry name" value="2,3-Dihydroxybiphenyl 1,2-Dioxygenase, domain 1"/>
    <property type="match status" value="1"/>
</dbReference>
<dbReference type="RefSeq" id="WP_184296757.1">
    <property type="nucleotide sequence ID" value="NZ_JACHLP010000002.1"/>
</dbReference>
<dbReference type="PANTHER" id="PTHR33993:SF2">
    <property type="entry name" value="VOC DOMAIN-CONTAINING PROTEIN"/>
    <property type="match status" value="1"/>
</dbReference>
<dbReference type="PROSITE" id="PS51819">
    <property type="entry name" value="VOC"/>
    <property type="match status" value="1"/>
</dbReference>
<evidence type="ECO:0000313" key="2">
    <source>
        <dbReference type="EMBL" id="MBB4842435.1"/>
    </source>
</evidence>
<dbReference type="CDD" id="cd07247">
    <property type="entry name" value="SgaA_N_like"/>
    <property type="match status" value="1"/>
</dbReference>
<proteinExistence type="predicted"/>
<dbReference type="InterPro" id="IPR004360">
    <property type="entry name" value="Glyas_Fos-R_dOase_dom"/>
</dbReference>
<dbReference type="Proteomes" id="UP000562027">
    <property type="component" value="Unassembled WGS sequence"/>
</dbReference>
<dbReference type="AlphaFoldDB" id="A0A840L711"/>
<accession>A0A840L711</accession>
<protein>
    <submittedName>
        <fullName evidence="2">Putative enzyme related to lactoylglutathione lyase</fullName>
    </submittedName>
</protein>
<dbReference type="InterPro" id="IPR052164">
    <property type="entry name" value="Anthracycline_SecMetBiosynth"/>
</dbReference>
<gene>
    <name evidence="2" type="ORF">HNP55_000950</name>
</gene>
<reference evidence="2 3" key="1">
    <citation type="submission" date="2020-08" db="EMBL/GenBank/DDBJ databases">
        <title>Functional genomics of gut bacteria from endangered species of beetles.</title>
        <authorList>
            <person name="Carlos-Shanley C."/>
        </authorList>
    </citation>
    <scope>NUCLEOTIDE SEQUENCE [LARGE SCALE GENOMIC DNA]</scope>
    <source>
        <strain evidence="2 3">S00239</strain>
    </source>
</reference>
<keyword evidence="3" id="KW-1185">Reference proteome</keyword>
<dbReference type="GO" id="GO:0016829">
    <property type="term" value="F:lyase activity"/>
    <property type="evidence" value="ECO:0007669"/>
    <property type="project" value="UniProtKB-KW"/>
</dbReference>
<feature type="domain" description="VOC" evidence="1">
    <location>
        <begin position="4"/>
        <end position="120"/>
    </location>
</feature>
<dbReference type="InterPro" id="IPR037523">
    <property type="entry name" value="VOC_core"/>
</dbReference>
<dbReference type="EMBL" id="JACHLP010000002">
    <property type="protein sequence ID" value="MBB4842435.1"/>
    <property type="molecule type" value="Genomic_DNA"/>
</dbReference>
<sequence length="122" mass="12955">MHNNLVWVDIPVVDLDRAIAFYAAVLGRPVSKQGGPGFSFGLFTHEGEEVGGCLAQMPDNAPATQGPLIYLNASGRIKAAVQAAVDHGGRVLNELHQIGPHGFRVVLLDSEGNRIALHSHIA</sequence>
<organism evidence="2 3">
    <name type="scientific">Roseateles oligotrophus</name>
    <dbReference type="NCBI Taxonomy" id="1769250"/>
    <lineage>
        <taxon>Bacteria</taxon>
        <taxon>Pseudomonadati</taxon>
        <taxon>Pseudomonadota</taxon>
        <taxon>Betaproteobacteria</taxon>
        <taxon>Burkholderiales</taxon>
        <taxon>Sphaerotilaceae</taxon>
        <taxon>Roseateles</taxon>
    </lineage>
</organism>
<dbReference type="InterPro" id="IPR029068">
    <property type="entry name" value="Glyas_Bleomycin-R_OHBP_Dase"/>
</dbReference>
<name>A0A840L711_9BURK</name>
<evidence type="ECO:0000313" key="3">
    <source>
        <dbReference type="Proteomes" id="UP000562027"/>
    </source>
</evidence>